<dbReference type="KEGG" id="gpo:GPOL_c25080"/>
<dbReference type="RefSeq" id="WP_014360124.1">
    <property type="nucleotide sequence ID" value="NC_016906.1"/>
</dbReference>
<protein>
    <submittedName>
        <fullName evidence="1">Uncharacterized protein</fullName>
    </submittedName>
</protein>
<organism evidence="1 2">
    <name type="scientific">Gordonia polyisoprenivorans (strain DSM 44266 / VH2)</name>
    <dbReference type="NCBI Taxonomy" id="1112204"/>
    <lineage>
        <taxon>Bacteria</taxon>
        <taxon>Bacillati</taxon>
        <taxon>Actinomycetota</taxon>
        <taxon>Actinomycetes</taxon>
        <taxon>Mycobacteriales</taxon>
        <taxon>Gordoniaceae</taxon>
        <taxon>Gordonia</taxon>
    </lineage>
</organism>
<name>H6N3R6_GORPV</name>
<accession>H6N3R6</accession>
<reference evidence="1 2" key="1">
    <citation type="journal article" date="2012" name="Appl. Environ. Microbiol.">
        <title>Involvement of two latex-clearing proteins during rubber degradation and insights into the subsequent degradation pathway revealed by the genome sequence of Gordonia polyisoprenivorans strain VH2.</title>
        <authorList>
            <person name="Hiessl S."/>
            <person name="Schuldes J."/>
            <person name="Thurmer A."/>
            <person name="Halbsguth T."/>
            <person name="Broker D."/>
            <person name="Angelov A."/>
            <person name="Liebl W."/>
            <person name="Daniel R."/>
            <person name="Steinbuchel A."/>
        </authorList>
    </citation>
    <scope>NUCLEOTIDE SEQUENCE [LARGE SCALE GENOMIC DNA]</scope>
    <source>
        <strain evidence="2">DSM 44266 / VH2</strain>
    </source>
</reference>
<proteinExistence type="predicted"/>
<gene>
    <name evidence="1" type="ordered locus">GPOL_c25080</name>
</gene>
<dbReference type="EMBL" id="CP003119">
    <property type="protein sequence ID" value="AFA73537.1"/>
    <property type="molecule type" value="Genomic_DNA"/>
</dbReference>
<keyword evidence="2" id="KW-1185">Reference proteome</keyword>
<evidence type="ECO:0000313" key="2">
    <source>
        <dbReference type="Proteomes" id="UP000009154"/>
    </source>
</evidence>
<sequence>MTGLAVGELFIGPLSDRYGRKAPCSLDWWCSWCSPSATRPADRAGASVRNLPANVFGMLAVLFHLGLIDQLPDRGNDRSGGRQQQWRQITDQAQPSTIISIKLQSGCNRIRLPALRSRYVCSRDT</sequence>
<dbReference type="HOGENOM" id="CLU_1989483_0_0_11"/>
<evidence type="ECO:0000313" key="1">
    <source>
        <dbReference type="EMBL" id="AFA73537.1"/>
    </source>
</evidence>
<dbReference type="Proteomes" id="UP000009154">
    <property type="component" value="Chromosome"/>
</dbReference>
<dbReference type="AlphaFoldDB" id="H6N3R6"/>
<dbReference type="GeneID" id="90159553"/>